<dbReference type="SMART" id="SM00312">
    <property type="entry name" value="PX"/>
    <property type="match status" value="1"/>
</dbReference>
<feature type="domain" description="PX" evidence="4">
    <location>
        <begin position="57"/>
        <end position="165"/>
    </location>
</feature>
<evidence type="ECO:0000256" key="2">
    <source>
        <dbReference type="ARBA" id="ARBA00022490"/>
    </source>
</evidence>
<organism evidence="5 6">
    <name type="scientific">Prymnesium parvum</name>
    <name type="common">Toxic golden alga</name>
    <dbReference type="NCBI Taxonomy" id="97485"/>
    <lineage>
        <taxon>Eukaryota</taxon>
        <taxon>Haptista</taxon>
        <taxon>Haptophyta</taxon>
        <taxon>Prymnesiophyceae</taxon>
        <taxon>Prymnesiales</taxon>
        <taxon>Prymnesiaceae</taxon>
        <taxon>Prymnesium</taxon>
    </lineage>
</organism>
<protein>
    <recommendedName>
        <fullName evidence="4">PX domain-containing protein</fullName>
    </recommendedName>
</protein>
<dbReference type="GO" id="GO:0005737">
    <property type="term" value="C:cytoplasm"/>
    <property type="evidence" value="ECO:0007669"/>
    <property type="project" value="UniProtKB-SubCell"/>
</dbReference>
<proteinExistence type="predicted"/>
<dbReference type="SUPFAM" id="SSF64268">
    <property type="entry name" value="PX domain"/>
    <property type="match status" value="1"/>
</dbReference>
<dbReference type="Proteomes" id="UP001515480">
    <property type="component" value="Unassembled WGS sequence"/>
</dbReference>
<feature type="region of interest" description="Disordered" evidence="3">
    <location>
        <begin position="1"/>
        <end position="45"/>
    </location>
</feature>
<sequence>MSSSPPLLPSATLPAPCSPHLSPSSSLPLRSRHTASLRHRGEQGASMASPLELKAAIICTTNQLEGESFVPLKSIVTLFRIVVHCGEHTWEIYRRYSDFHDLNDKLCMIGAELPELPPKLLLNQPEFIAERYLELDRYLKKLLCIPHVGRHSMVLEFLGAGKQGVRYGVRRYEYDSSQSEGNRYIRDHDL</sequence>
<dbReference type="InterPro" id="IPR001683">
    <property type="entry name" value="PX_dom"/>
</dbReference>
<dbReference type="InterPro" id="IPR051837">
    <property type="entry name" value="SortingNexin/PXDomain-PKLike"/>
</dbReference>
<dbReference type="PANTHER" id="PTHR22999:SF23">
    <property type="entry name" value="SORTING NEXIN-16"/>
    <property type="match status" value="1"/>
</dbReference>
<dbReference type="Pfam" id="PF00787">
    <property type="entry name" value="PX"/>
    <property type="match status" value="1"/>
</dbReference>
<dbReference type="CDD" id="cd06093">
    <property type="entry name" value="PX_domain"/>
    <property type="match status" value="1"/>
</dbReference>
<dbReference type="PANTHER" id="PTHR22999">
    <property type="entry name" value="PX SERINE/THREONINE KINASE PXK"/>
    <property type="match status" value="1"/>
</dbReference>
<comment type="subcellular location">
    <subcellularLocation>
        <location evidence="1">Cytoplasm</location>
    </subcellularLocation>
</comment>
<dbReference type="EMBL" id="JBGBPQ010000028">
    <property type="protein sequence ID" value="KAL1496802.1"/>
    <property type="molecule type" value="Genomic_DNA"/>
</dbReference>
<gene>
    <name evidence="5" type="ORF">AB1Y20_014388</name>
</gene>
<dbReference type="PROSITE" id="PS50195">
    <property type="entry name" value="PX"/>
    <property type="match status" value="1"/>
</dbReference>
<dbReference type="AlphaFoldDB" id="A0AB34IEU9"/>
<name>A0AB34IEU9_PRYPA</name>
<dbReference type="GO" id="GO:0035091">
    <property type="term" value="F:phosphatidylinositol binding"/>
    <property type="evidence" value="ECO:0007669"/>
    <property type="project" value="InterPro"/>
</dbReference>
<evidence type="ECO:0000313" key="5">
    <source>
        <dbReference type="EMBL" id="KAL1496802.1"/>
    </source>
</evidence>
<evidence type="ECO:0000256" key="1">
    <source>
        <dbReference type="ARBA" id="ARBA00004496"/>
    </source>
</evidence>
<dbReference type="InterPro" id="IPR036871">
    <property type="entry name" value="PX_dom_sf"/>
</dbReference>
<feature type="compositionally biased region" description="Low complexity" evidence="3">
    <location>
        <begin position="1"/>
        <end position="29"/>
    </location>
</feature>
<reference evidence="5 6" key="1">
    <citation type="journal article" date="2024" name="Science">
        <title>Giant polyketide synthase enzymes in the biosynthesis of giant marine polyether toxins.</title>
        <authorList>
            <person name="Fallon T.R."/>
            <person name="Shende V.V."/>
            <person name="Wierzbicki I.H."/>
            <person name="Pendleton A.L."/>
            <person name="Watervoot N.F."/>
            <person name="Auber R.P."/>
            <person name="Gonzalez D.J."/>
            <person name="Wisecaver J.H."/>
            <person name="Moore B.S."/>
        </authorList>
    </citation>
    <scope>NUCLEOTIDE SEQUENCE [LARGE SCALE GENOMIC DNA]</scope>
    <source>
        <strain evidence="5 6">12B1</strain>
    </source>
</reference>
<dbReference type="Gene3D" id="3.30.1520.10">
    <property type="entry name" value="Phox-like domain"/>
    <property type="match status" value="1"/>
</dbReference>
<accession>A0AB34IEU9</accession>
<comment type="caution">
    <text evidence="5">The sequence shown here is derived from an EMBL/GenBank/DDBJ whole genome shotgun (WGS) entry which is preliminary data.</text>
</comment>
<evidence type="ECO:0000259" key="4">
    <source>
        <dbReference type="PROSITE" id="PS50195"/>
    </source>
</evidence>
<evidence type="ECO:0000313" key="6">
    <source>
        <dbReference type="Proteomes" id="UP001515480"/>
    </source>
</evidence>
<keyword evidence="6" id="KW-1185">Reference proteome</keyword>
<evidence type="ECO:0000256" key="3">
    <source>
        <dbReference type="SAM" id="MobiDB-lite"/>
    </source>
</evidence>
<keyword evidence="2" id="KW-0963">Cytoplasm</keyword>